<evidence type="ECO:0000313" key="1">
    <source>
        <dbReference type="EMBL" id="PYE90168.1"/>
    </source>
</evidence>
<comment type="caution">
    <text evidence="1">The sequence shown here is derived from an EMBL/GenBank/DDBJ whole genome shotgun (WGS) entry which is preliminary data.</text>
</comment>
<dbReference type="OrthoDB" id="7165680at2"/>
<organism evidence="1 2">
    <name type="scientific">Phyllobacterium leguminum</name>
    <dbReference type="NCBI Taxonomy" id="314237"/>
    <lineage>
        <taxon>Bacteria</taxon>
        <taxon>Pseudomonadati</taxon>
        <taxon>Pseudomonadota</taxon>
        <taxon>Alphaproteobacteria</taxon>
        <taxon>Hyphomicrobiales</taxon>
        <taxon>Phyllobacteriaceae</taxon>
        <taxon>Phyllobacterium</taxon>
    </lineage>
</organism>
<dbReference type="RefSeq" id="WP_110748747.1">
    <property type="nucleotide sequence ID" value="NZ_QJTF01000002.1"/>
</dbReference>
<gene>
    <name evidence="1" type="ORF">C7477_102258</name>
</gene>
<dbReference type="AlphaFoldDB" id="A0A318T9J9"/>
<dbReference type="Proteomes" id="UP000247454">
    <property type="component" value="Unassembled WGS sequence"/>
</dbReference>
<accession>A0A318T9J9</accession>
<keyword evidence="2" id="KW-1185">Reference proteome</keyword>
<reference evidence="1 2" key="1">
    <citation type="submission" date="2018-06" db="EMBL/GenBank/DDBJ databases">
        <title>Genomic Encyclopedia of Type Strains, Phase III (KMG-III): the genomes of soil and plant-associated and newly described type strains.</title>
        <authorList>
            <person name="Whitman W."/>
        </authorList>
    </citation>
    <scope>NUCLEOTIDE SEQUENCE [LARGE SCALE GENOMIC DNA]</scope>
    <source>
        <strain evidence="1 2">ORS 1419</strain>
    </source>
</reference>
<protein>
    <recommendedName>
        <fullName evidence="3">Cell division protein FtsL</fullName>
    </recommendedName>
</protein>
<evidence type="ECO:0000313" key="2">
    <source>
        <dbReference type="Proteomes" id="UP000247454"/>
    </source>
</evidence>
<proteinExistence type="predicted"/>
<name>A0A318T9J9_9HYPH</name>
<dbReference type="EMBL" id="QJTF01000002">
    <property type="protein sequence ID" value="PYE90168.1"/>
    <property type="molecule type" value="Genomic_DNA"/>
</dbReference>
<sequence length="130" mass="14502">MLRTFDIILITIMLAAATVTYKIKYDAEKRMADIRTLQRKINAEKDTITLLKADWSLLTQPNRLQRLTEIYQSELNLAPIDAKQIVSVGEVPERPADDIQNIISSSDELLAIINNAGTDTISTGSVEQGQ</sequence>
<evidence type="ECO:0008006" key="3">
    <source>
        <dbReference type="Google" id="ProtNLM"/>
    </source>
</evidence>